<evidence type="ECO:0000313" key="3">
    <source>
        <dbReference type="Proteomes" id="UP001317963"/>
    </source>
</evidence>
<dbReference type="RefSeq" id="WP_279242226.1">
    <property type="nucleotide sequence ID" value="NZ_CP036501.1"/>
</dbReference>
<evidence type="ECO:0000313" key="2">
    <source>
        <dbReference type="EMBL" id="UZP73440.1"/>
    </source>
</evidence>
<dbReference type="InterPro" id="IPR001478">
    <property type="entry name" value="PDZ"/>
</dbReference>
<dbReference type="InterPro" id="IPR036034">
    <property type="entry name" value="PDZ_sf"/>
</dbReference>
<dbReference type="Gene3D" id="2.30.42.10">
    <property type="match status" value="1"/>
</dbReference>
<dbReference type="SUPFAM" id="SSF54427">
    <property type="entry name" value="NTF2-like"/>
    <property type="match status" value="1"/>
</dbReference>
<dbReference type="InterPro" id="IPR032710">
    <property type="entry name" value="NTF2-like_dom_sf"/>
</dbReference>
<organism evidence="2 3">
    <name type="scientific">Candidatus Paraluminiphilus aquimaris</name>
    <dbReference type="NCBI Taxonomy" id="2518994"/>
    <lineage>
        <taxon>Bacteria</taxon>
        <taxon>Pseudomonadati</taxon>
        <taxon>Pseudomonadota</taxon>
        <taxon>Gammaproteobacteria</taxon>
        <taxon>Cellvibrionales</taxon>
        <taxon>Halieaceae</taxon>
        <taxon>Candidatus Paraluminiphilus</taxon>
    </lineage>
</organism>
<evidence type="ECO:0000259" key="1">
    <source>
        <dbReference type="PROSITE" id="PS50106"/>
    </source>
</evidence>
<dbReference type="Proteomes" id="UP001317963">
    <property type="component" value="Chromosome"/>
</dbReference>
<reference evidence="2 3" key="1">
    <citation type="submission" date="2019-02" db="EMBL/GenBank/DDBJ databases">
        <title>Halieaceae_genomes.</title>
        <authorList>
            <person name="Li S.-H."/>
        </authorList>
    </citation>
    <scope>NUCLEOTIDE SEQUENCE [LARGE SCALE GENOMIC DNA]</scope>
    <source>
        <strain evidence="2 3">JH123</strain>
    </source>
</reference>
<dbReference type="PROSITE" id="PS50106">
    <property type="entry name" value="PDZ"/>
    <property type="match status" value="1"/>
</dbReference>
<proteinExistence type="predicted"/>
<feature type="domain" description="PDZ" evidence="1">
    <location>
        <begin position="51"/>
        <end position="151"/>
    </location>
</feature>
<sequence length="245" mass="26423">MKYKIGMALVCGASLLGMNGCSDVSEKVSNADVAKAWIEAGQIGQEATIGAVEQYMAEDGLFYRPRYVGFGFTYDNTDESGRMIVETIVPDSPAASVLELGDEFTAVRGVAVNAENRDSGALSFRGAPGEEVSAVITRGDESLDIAVKRGKIVSTISKADMLDWMASGDPEDWGDESFTLNEVVASEGVAYAWTTIANTDDVTGQLIESHVVTRFQFNEDGLVTAVANMREDRFILEQQGYSISR</sequence>
<keyword evidence="3" id="KW-1185">Reference proteome</keyword>
<accession>A0ABY6Q3C5</accession>
<protein>
    <submittedName>
        <fullName evidence="2">PDZ domain-containing protein</fullName>
    </submittedName>
</protein>
<gene>
    <name evidence="2" type="ORF">E0F26_01245</name>
</gene>
<name>A0ABY6Q3C5_9GAMM</name>
<dbReference type="EMBL" id="CP036501">
    <property type="protein sequence ID" value="UZP73440.1"/>
    <property type="molecule type" value="Genomic_DNA"/>
</dbReference>
<dbReference type="SUPFAM" id="SSF50156">
    <property type="entry name" value="PDZ domain-like"/>
    <property type="match status" value="1"/>
</dbReference>